<keyword evidence="5" id="KW-0479">Metal-binding</keyword>
<reference evidence="6" key="1">
    <citation type="submission" date="2015-10" db="EMBL/GenBank/DDBJ databases">
        <title>EvidentialGene: Evidence-directed Construction of Complete mRNA Transcriptomes without Genomes.</title>
        <authorList>
            <person name="Gilbert D.G."/>
        </authorList>
    </citation>
    <scope>NUCLEOTIDE SEQUENCE</scope>
</reference>
<dbReference type="GO" id="GO:0061542">
    <property type="term" value="F:3-demethylubiquinol 3-O-methyltransferase activity"/>
    <property type="evidence" value="ECO:0007669"/>
    <property type="project" value="UniProtKB-UniRule"/>
</dbReference>
<dbReference type="Pfam" id="PF13489">
    <property type="entry name" value="Methyltransf_23"/>
    <property type="match status" value="1"/>
</dbReference>
<comment type="subunit">
    <text evidence="5">Component of a multi-subunit COQ enzyme complex.</text>
</comment>
<sequence>MLCFKRTITANQRFCRNISLKSTVSVEELRKFNAMAKEWWDVDGPVKPLHSFNKLRVPFLERGIYSCQKSVVTNATRALPLAGCKILDVGCGAGILSENLGRLGASVTGIDPSEDNIRVALLRAHKMKLKNVSYAVKTVEDVDPSNAHSPTLFDAVIASEVIEHVENQKFFVKKCSQLLKPGGSLFITTQNRTAASWAFVIFGAEYVFNIIPRGTHEWTKFLTPDELIFETEKNGCQLRQLRGYFYNPFIDRWTWSKSTSVNYALQPRYGDLNKWWVVFQFTSCKLLMPQFLT</sequence>
<feature type="binding site" evidence="5">
    <location>
        <position position="164"/>
    </location>
    <ligand>
        <name>Mg(2+)</name>
        <dbReference type="ChEBI" id="CHEBI:18420"/>
    </ligand>
</feature>
<evidence type="ECO:0000313" key="6">
    <source>
        <dbReference type="EMBL" id="JAN86524.1"/>
    </source>
</evidence>
<comment type="pathway">
    <text evidence="5">Cofactor biosynthesis; ubiquinone biosynthesis.</text>
</comment>
<dbReference type="OrthoDB" id="6815431at2759"/>
<keyword evidence="4 5" id="KW-0949">S-adenosyl-L-methionine</keyword>
<comment type="subcellular location">
    <subcellularLocation>
        <location evidence="5">Mitochondrion inner membrane</location>
        <topology evidence="5">Peripheral membrane protein</topology>
        <orientation evidence="5">Matrix side</orientation>
    </subcellularLocation>
</comment>
<dbReference type="GO" id="GO:0046872">
    <property type="term" value="F:metal ion binding"/>
    <property type="evidence" value="ECO:0007669"/>
    <property type="project" value="UniProtKB-KW"/>
</dbReference>
<dbReference type="HAMAP" id="MF_00472">
    <property type="entry name" value="UbiG"/>
    <property type="match status" value="1"/>
</dbReference>
<keyword evidence="5" id="KW-0496">Mitochondrion</keyword>
<dbReference type="EMBL" id="GDIQ01008213">
    <property type="protein sequence ID" value="JAN86524.1"/>
    <property type="molecule type" value="Transcribed_RNA"/>
</dbReference>
<dbReference type="GO" id="GO:0010420">
    <property type="term" value="F:polyprenyldihydroxybenzoate methyltransferase activity"/>
    <property type="evidence" value="ECO:0007669"/>
    <property type="project" value="UniProtKB-UniRule"/>
</dbReference>
<dbReference type="EC" id="2.1.1.114" evidence="5"/>
<dbReference type="SUPFAM" id="SSF53335">
    <property type="entry name" value="S-adenosyl-L-methionine-dependent methyltransferases"/>
    <property type="match status" value="1"/>
</dbReference>
<dbReference type="InterPro" id="IPR010233">
    <property type="entry name" value="UbiG_MeTrfase"/>
</dbReference>
<feature type="binding site" evidence="5">
    <location>
        <position position="111"/>
    </location>
    <ligand>
        <name>S-adenosyl-L-methionine</name>
        <dbReference type="ChEBI" id="CHEBI:59789"/>
    </ligand>
</feature>
<keyword evidence="5" id="KW-0999">Mitochondrion inner membrane</keyword>
<evidence type="ECO:0000256" key="2">
    <source>
        <dbReference type="ARBA" id="ARBA00022679"/>
    </source>
</evidence>
<dbReference type="PANTHER" id="PTHR43464">
    <property type="entry name" value="METHYLTRANSFERASE"/>
    <property type="match status" value="1"/>
</dbReference>
<keyword evidence="5" id="KW-0472">Membrane</keyword>
<name>A0A0P6JUC2_9CRUS</name>
<comment type="catalytic activity">
    <reaction evidence="5">
        <text>a 3-demethylubiquinol + S-adenosyl-L-methionine = a ubiquinol + S-adenosyl-L-homocysteine + H(+)</text>
        <dbReference type="Rhea" id="RHEA:44380"/>
        <dbReference type="Rhea" id="RHEA-COMP:9566"/>
        <dbReference type="Rhea" id="RHEA-COMP:10914"/>
        <dbReference type="ChEBI" id="CHEBI:15378"/>
        <dbReference type="ChEBI" id="CHEBI:17976"/>
        <dbReference type="ChEBI" id="CHEBI:57856"/>
        <dbReference type="ChEBI" id="CHEBI:59789"/>
        <dbReference type="ChEBI" id="CHEBI:84422"/>
        <dbReference type="EC" id="2.1.1.64"/>
    </reaction>
</comment>
<dbReference type="NCBIfam" id="TIGR01983">
    <property type="entry name" value="UbiG"/>
    <property type="match status" value="1"/>
</dbReference>
<proteinExistence type="inferred from homology"/>
<protein>
    <recommendedName>
        <fullName evidence="5">Ubiquinone biosynthesis O-methyltransferase, mitochondrial</fullName>
    </recommendedName>
    <alternativeName>
        <fullName evidence="5">3-demethylubiquinol 3-O-methyltransferase</fullName>
        <ecNumber evidence="5">2.1.1.64</ecNumber>
    </alternativeName>
    <alternativeName>
        <fullName evidence="5">3-demethylubiquinone 3-O-methyltransferase</fullName>
        <ecNumber evidence="5">2.1.1.-</ecNumber>
    </alternativeName>
    <alternativeName>
        <fullName evidence="5">Polyprenyldihydroxybenzoate methyltransferase</fullName>
        <ecNumber evidence="5">2.1.1.114</ecNumber>
    </alternativeName>
</protein>
<dbReference type="Gene3D" id="3.40.50.150">
    <property type="entry name" value="Vaccinia Virus protein VP39"/>
    <property type="match status" value="1"/>
</dbReference>
<comment type="similarity">
    <text evidence="5">Belongs to the class I-like SAM-binding methyltransferase superfamily. UbiG/COQ3 family.</text>
</comment>
<evidence type="ECO:0000256" key="5">
    <source>
        <dbReference type="HAMAP-Rule" id="MF_03190"/>
    </source>
</evidence>
<feature type="binding site" evidence="5">
    <location>
        <position position="56"/>
    </location>
    <ligand>
        <name>S-adenosyl-L-methionine</name>
        <dbReference type="ChEBI" id="CHEBI:59789"/>
    </ligand>
</feature>
<feature type="binding site" evidence="5">
    <location>
        <position position="160"/>
    </location>
    <ligand>
        <name>Mg(2+)</name>
        <dbReference type="ChEBI" id="CHEBI:18420"/>
    </ligand>
</feature>
<dbReference type="InterPro" id="IPR029063">
    <property type="entry name" value="SAM-dependent_MTases_sf"/>
</dbReference>
<dbReference type="GO" id="GO:0032259">
    <property type="term" value="P:methylation"/>
    <property type="evidence" value="ECO:0007669"/>
    <property type="project" value="UniProtKB-KW"/>
</dbReference>
<comment type="cofactor">
    <cofactor evidence="5">
        <name>Mg(2+)</name>
        <dbReference type="ChEBI" id="CHEBI:18420"/>
    </cofactor>
</comment>
<dbReference type="EC" id="2.1.1.-" evidence="5"/>
<evidence type="ECO:0000256" key="1">
    <source>
        <dbReference type="ARBA" id="ARBA00022603"/>
    </source>
</evidence>
<organism evidence="6">
    <name type="scientific">Daphnia magna</name>
    <dbReference type="NCBI Taxonomy" id="35525"/>
    <lineage>
        <taxon>Eukaryota</taxon>
        <taxon>Metazoa</taxon>
        <taxon>Ecdysozoa</taxon>
        <taxon>Arthropoda</taxon>
        <taxon>Crustacea</taxon>
        <taxon>Branchiopoda</taxon>
        <taxon>Diplostraca</taxon>
        <taxon>Cladocera</taxon>
        <taxon>Anomopoda</taxon>
        <taxon>Daphniidae</taxon>
        <taxon>Daphnia</taxon>
    </lineage>
</organism>
<evidence type="ECO:0000256" key="4">
    <source>
        <dbReference type="ARBA" id="ARBA00022691"/>
    </source>
</evidence>
<dbReference type="AlphaFoldDB" id="A0A0P6JUC2"/>
<feature type="binding site" evidence="5">
    <location>
        <position position="163"/>
    </location>
    <ligand>
        <name>Mg(2+)</name>
        <dbReference type="ChEBI" id="CHEBI:18420"/>
    </ligand>
</feature>
<keyword evidence="1 5" id="KW-0489">Methyltransferase</keyword>
<keyword evidence="3 5" id="KW-0831">Ubiquinone biosynthesis</keyword>
<keyword evidence="5" id="KW-0460">Magnesium</keyword>
<comment type="catalytic activity">
    <reaction evidence="5">
        <text>a 3,4-dihydroxy-5-(all-trans-polyprenyl)benzoate + S-adenosyl-L-methionine = a 4-hydroxy-3-methoxy-5-(all-trans-polyprenyl)benzoate + S-adenosyl-L-homocysteine + H(+)</text>
        <dbReference type="Rhea" id="RHEA:44452"/>
        <dbReference type="Rhea" id="RHEA-COMP:10930"/>
        <dbReference type="Rhea" id="RHEA-COMP:10931"/>
        <dbReference type="ChEBI" id="CHEBI:15378"/>
        <dbReference type="ChEBI" id="CHEBI:57856"/>
        <dbReference type="ChEBI" id="CHEBI:59789"/>
        <dbReference type="ChEBI" id="CHEBI:64694"/>
        <dbReference type="ChEBI" id="CHEBI:84443"/>
        <dbReference type="EC" id="2.1.1.114"/>
    </reaction>
</comment>
<dbReference type="CDD" id="cd02440">
    <property type="entry name" value="AdoMet_MTases"/>
    <property type="match status" value="1"/>
</dbReference>
<dbReference type="PANTHER" id="PTHR43464:SF19">
    <property type="entry name" value="UBIQUINONE BIOSYNTHESIS O-METHYLTRANSFERASE, MITOCHONDRIAL"/>
    <property type="match status" value="1"/>
</dbReference>
<evidence type="ECO:0000256" key="3">
    <source>
        <dbReference type="ARBA" id="ARBA00022688"/>
    </source>
</evidence>
<comment type="catalytic activity">
    <reaction evidence="5">
        <text>a 3-demethylubiquinone + S-adenosyl-L-methionine = a ubiquinone + S-adenosyl-L-homocysteine</text>
        <dbReference type="Rhea" id="RHEA:81215"/>
        <dbReference type="Rhea" id="RHEA-COMP:9565"/>
        <dbReference type="Rhea" id="RHEA-COMP:19654"/>
        <dbReference type="ChEBI" id="CHEBI:16389"/>
        <dbReference type="ChEBI" id="CHEBI:57856"/>
        <dbReference type="ChEBI" id="CHEBI:59789"/>
        <dbReference type="ChEBI" id="CHEBI:231825"/>
    </reaction>
</comment>
<keyword evidence="2 5" id="KW-0808">Transferase</keyword>
<feature type="binding site" evidence="5">
    <location>
        <position position="90"/>
    </location>
    <ligand>
        <name>S-adenosyl-L-methionine</name>
        <dbReference type="ChEBI" id="CHEBI:59789"/>
    </ligand>
</feature>
<comment type="function">
    <text evidence="5">O-methyltransferase required for two non-consecutive steps during ubiquinone biosynthesis. Catalyzes the 2 O-methylation of 3,4-dihydroxy-5-(all-trans-polyprenyl)benzoic acid into 4-hydroxy-3-methoxy-5-(all-trans-polyprenyl)benzoic acid. Also catalyzes the last step of ubiquinone biosynthesis by mediating methylation of 3-demethylubiquinone into ubiquinone. Also able to mediate the methylation of 3-demethylubiquinol into ubiquinol.</text>
</comment>
<feature type="binding site" evidence="5">
    <location>
        <position position="159"/>
    </location>
    <ligand>
        <name>S-adenosyl-L-methionine</name>
        <dbReference type="ChEBI" id="CHEBI:59789"/>
    </ligand>
</feature>
<accession>A0A0P6JUC2</accession>
<dbReference type="EC" id="2.1.1.64" evidence="5"/>
<dbReference type="GO" id="GO:0031314">
    <property type="term" value="C:extrinsic component of mitochondrial inner membrane"/>
    <property type="evidence" value="ECO:0007669"/>
    <property type="project" value="UniProtKB-UniRule"/>
</dbReference>
<dbReference type="UniPathway" id="UPA00232"/>